<dbReference type="PANTHER" id="PTHR48111:SF22">
    <property type="entry name" value="REGULATOR OF RPOS"/>
    <property type="match status" value="1"/>
</dbReference>
<comment type="caution">
    <text evidence="10">The sequence shown here is derived from an EMBL/GenBank/DDBJ whole genome shotgun (WGS) entry which is preliminary data.</text>
</comment>
<feature type="domain" description="OmpR/PhoB-type" evidence="9">
    <location>
        <begin position="133"/>
        <end position="231"/>
    </location>
</feature>
<keyword evidence="5" id="KW-0804">Transcription</keyword>
<dbReference type="InterPro" id="IPR036388">
    <property type="entry name" value="WH-like_DNA-bd_sf"/>
</dbReference>
<dbReference type="CDD" id="cd00383">
    <property type="entry name" value="trans_reg_C"/>
    <property type="match status" value="1"/>
</dbReference>
<dbReference type="Pfam" id="PF00072">
    <property type="entry name" value="Response_reg"/>
    <property type="match status" value="1"/>
</dbReference>
<dbReference type="Pfam" id="PF00486">
    <property type="entry name" value="Trans_reg_C"/>
    <property type="match status" value="1"/>
</dbReference>
<dbReference type="InterPro" id="IPR001867">
    <property type="entry name" value="OmpR/PhoB-type_DNA-bd"/>
</dbReference>
<dbReference type="Gene3D" id="1.10.10.10">
    <property type="entry name" value="Winged helix-like DNA-binding domain superfamily/Winged helix DNA-binding domain"/>
    <property type="match status" value="1"/>
</dbReference>
<name>A0A326UD39_THEHA</name>
<dbReference type="AlphaFoldDB" id="A0A326UD39"/>
<dbReference type="GO" id="GO:0006355">
    <property type="term" value="P:regulation of DNA-templated transcription"/>
    <property type="evidence" value="ECO:0007669"/>
    <property type="project" value="InterPro"/>
</dbReference>
<keyword evidence="3" id="KW-0805">Transcription regulation</keyword>
<dbReference type="SUPFAM" id="SSF52172">
    <property type="entry name" value="CheY-like"/>
    <property type="match status" value="1"/>
</dbReference>
<dbReference type="GO" id="GO:0000976">
    <property type="term" value="F:transcription cis-regulatory region binding"/>
    <property type="evidence" value="ECO:0007669"/>
    <property type="project" value="TreeGrafter"/>
</dbReference>
<evidence type="ECO:0000259" key="8">
    <source>
        <dbReference type="PROSITE" id="PS50110"/>
    </source>
</evidence>
<evidence type="ECO:0000256" key="7">
    <source>
        <dbReference type="PROSITE-ProRule" id="PRU01091"/>
    </source>
</evidence>
<dbReference type="FunFam" id="3.40.50.2300:FF:000002">
    <property type="entry name" value="DNA-binding response regulator PhoP"/>
    <property type="match status" value="1"/>
</dbReference>
<dbReference type="GO" id="GO:0000156">
    <property type="term" value="F:phosphorelay response regulator activity"/>
    <property type="evidence" value="ECO:0007669"/>
    <property type="project" value="TreeGrafter"/>
</dbReference>
<dbReference type="InterPro" id="IPR001789">
    <property type="entry name" value="Sig_transdc_resp-reg_receiver"/>
</dbReference>
<dbReference type="PANTHER" id="PTHR48111">
    <property type="entry name" value="REGULATOR OF RPOS"/>
    <property type="match status" value="1"/>
</dbReference>
<feature type="domain" description="Response regulatory" evidence="8">
    <location>
        <begin position="11"/>
        <end position="125"/>
    </location>
</feature>
<evidence type="ECO:0000313" key="10">
    <source>
        <dbReference type="EMBL" id="PZW36246.1"/>
    </source>
</evidence>
<evidence type="ECO:0000256" key="6">
    <source>
        <dbReference type="PROSITE-ProRule" id="PRU00169"/>
    </source>
</evidence>
<dbReference type="InterPro" id="IPR011006">
    <property type="entry name" value="CheY-like_superfamily"/>
</dbReference>
<dbReference type="GO" id="GO:0005829">
    <property type="term" value="C:cytosol"/>
    <property type="evidence" value="ECO:0007669"/>
    <property type="project" value="TreeGrafter"/>
</dbReference>
<keyword evidence="4 7" id="KW-0238">DNA-binding</keyword>
<dbReference type="Proteomes" id="UP000248806">
    <property type="component" value="Unassembled WGS sequence"/>
</dbReference>
<gene>
    <name evidence="10" type="ORF">EI42_00419</name>
</gene>
<dbReference type="EMBL" id="QKUF01000001">
    <property type="protein sequence ID" value="PZW36246.1"/>
    <property type="molecule type" value="Genomic_DNA"/>
</dbReference>
<keyword evidence="11" id="KW-1185">Reference proteome</keyword>
<keyword evidence="1 6" id="KW-0597">Phosphoprotein</keyword>
<evidence type="ECO:0000256" key="3">
    <source>
        <dbReference type="ARBA" id="ARBA00023015"/>
    </source>
</evidence>
<sequence length="233" mass="26353">MRHFLIEVAMRILVVEDDPRLGPGLKKGLEGSHYAVDLIASGEDAIIMALTTAYDLIILDILLPGLSGFEVCKQLRAQGKLVPILLLTALGEVEHRVTGLDLGADDYLVKPFAFSELEARVRALLRRRSPIKSPVLQFMDITLDTRSHEVRRGERLITLGNKEYALLEFFMRHPNQVLSRTMIAEHVWDADAEHLSNVIDVYIRYLRRKLCEANEPNVIQTVRGSGYQLREPA</sequence>
<protein>
    <submittedName>
        <fullName evidence="10">Winged helix family two component transcriptional regulator</fullName>
    </submittedName>
</protein>
<dbReference type="InterPro" id="IPR039420">
    <property type="entry name" value="WalR-like"/>
</dbReference>
<dbReference type="FunFam" id="1.10.10.10:FF:000005">
    <property type="entry name" value="Two-component system response regulator"/>
    <property type="match status" value="1"/>
</dbReference>
<dbReference type="SMART" id="SM00862">
    <property type="entry name" value="Trans_reg_C"/>
    <property type="match status" value="1"/>
</dbReference>
<evidence type="ECO:0000256" key="5">
    <source>
        <dbReference type="ARBA" id="ARBA00023163"/>
    </source>
</evidence>
<feature type="DNA-binding region" description="OmpR/PhoB-type" evidence="7">
    <location>
        <begin position="133"/>
        <end position="231"/>
    </location>
</feature>
<dbReference type="GO" id="GO:0032993">
    <property type="term" value="C:protein-DNA complex"/>
    <property type="evidence" value="ECO:0007669"/>
    <property type="project" value="TreeGrafter"/>
</dbReference>
<dbReference type="PROSITE" id="PS51755">
    <property type="entry name" value="OMPR_PHOB"/>
    <property type="match status" value="1"/>
</dbReference>
<dbReference type="PROSITE" id="PS50110">
    <property type="entry name" value="RESPONSE_REGULATORY"/>
    <property type="match status" value="1"/>
</dbReference>
<evidence type="ECO:0000256" key="4">
    <source>
        <dbReference type="ARBA" id="ARBA00023125"/>
    </source>
</evidence>
<evidence type="ECO:0000259" key="9">
    <source>
        <dbReference type="PROSITE" id="PS51755"/>
    </source>
</evidence>
<feature type="modified residue" description="4-aspartylphosphate" evidence="6">
    <location>
        <position position="60"/>
    </location>
</feature>
<dbReference type="CDD" id="cd19935">
    <property type="entry name" value="REC_OmpR_CusR-like"/>
    <property type="match status" value="1"/>
</dbReference>
<proteinExistence type="predicted"/>
<keyword evidence="2" id="KW-0902">Two-component regulatory system</keyword>
<dbReference type="SMART" id="SM00448">
    <property type="entry name" value="REC"/>
    <property type="match status" value="1"/>
</dbReference>
<reference evidence="10 11" key="1">
    <citation type="submission" date="2018-06" db="EMBL/GenBank/DDBJ databases">
        <title>Genomic Encyclopedia of Archaeal and Bacterial Type Strains, Phase II (KMG-II): from individual species to whole genera.</title>
        <authorList>
            <person name="Goeker M."/>
        </authorList>
    </citation>
    <scope>NUCLEOTIDE SEQUENCE [LARGE SCALE GENOMIC DNA]</scope>
    <source>
        <strain evidence="10 11">ATCC BAA-1881</strain>
    </source>
</reference>
<evidence type="ECO:0000256" key="1">
    <source>
        <dbReference type="ARBA" id="ARBA00022553"/>
    </source>
</evidence>
<accession>A0A326UD39</accession>
<dbReference type="Gene3D" id="3.40.50.2300">
    <property type="match status" value="1"/>
</dbReference>
<dbReference type="Gene3D" id="6.10.250.690">
    <property type="match status" value="1"/>
</dbReference>
<organism evidence="10 11">
    <name type="scientific">Thermosporothrix hazakensis</name>
    <dbReference type="NCBI Taxonomy" id="644383"/>
    <lineage>
        <taxon>Bacteria</taxon>
        <taxon>Bacillati</taxon>
        <taxon>Chloroflexota</taxon>
        <taxon>Ktedonobacteria</taxon>
        <taxon>Ktedonobacterales</taxon>
        <taxon>Thermosporotrichaceae</taxon>
        <taxon>Thermosporothrix</taxon>
    </lineage>
</organism>
<evidence type="ECO:0000313" key="11">
    <source>
        <dbReference type="Proteomes" id="UP000248806"/>
    </source>
</evidence>
<evidence type="ECO:0000256" key="2">
    <source>
        <dbReference type="ARBA" id="ARBA00023012"/>
    </source>
</evidence>